<feature type="transmembrane region" description="Helical" evidence="5">
    <location>
        <begin position="12"/>
        <end position="29"/>
    </location>
</feature>
<reference evidence="6 7" key="1">
    <citation type="submission" date="2023-08" db="EMBL/GenBank/DDBJ databases">
        <title>Draft genome sequence of Algoriphagus confluentis.</title>
        <authorList>
            <person name="Takatani N."/>
            <person name="Hosokawa M."/>
            <person name="Sawabe T."/>
        </authorList>
    </citation>
    <scope>NUCLEOTIDE SEQUENCE [LARGE SCALE GENOMIC DNA]</scope>
    <source>
        <strain evidence="6 7">NBRC 111222</strain>
    </source>
</reference>
<organism evidence="6 7">
    <name type="scientific">Algoriphagus confluentis</name>
    <dbReference type="NCBI Taxonomy" id="1697556"/>
    <lineage>
        <taxon>Bacteria</taxon>
        <taxon>Pseudomonadati</taxon>
        <taxon>Bacteroidota</taxon>
        <taxon>Cytophagia</taxon>
        <taxon>Cytophagales</taxon>
        <taxon>Cyclobacteriaceae</taxon>
        <taxon>Algoriphagus</taxon>
    </lineage>
</organism>
<keyword evidence="2 5" id="KW-0812">Transmembrane</keyword>
<evidence type="ECO:0000313" key="6">
    <source>
        <dbReference type="EMBL" id="GMQ31544.1"/>
    </source>
</evidence>
<dbReference type="EMBL" id="BTPD01000020">
    <property type="protein sequence ID" value="GMQ31544.1"/>
    <property type="molecule type" value="Genomic_DNA"/>
</dbReference>
<comment type="caution">
    <text evidence="6">The sequence shown here is derived from an EMBL/GenBank/DDBJ whole genome shotgun (WGS) entry which is preliminary data.</text>
</comment>
<sequence>MKTVNTQGKLITVLELIIRISLFLVFAIAGSGKFDSQSVMAENFIRWNLGIPIMFFVGFSEILGAVLLLFTKTLKYAIILLSGVMLGATGIHFLNWDEMGFPGLNLLLLFLLMLILQVNLKLLARKL</sequence>
<keyword evidence="7" id="KW-1185">Reference proteome</keyword>
<evidence type="ECO:0008006" key="8">
    <source>
        <dbReference type="Google" id="ProtNLM"/>
    </source>
</evidence>
<proteinExistence type="predicted"/>
<evidence type="ECO:0000256" key="2">
    <source>
        <dbReference type="ARBA" id="ARBA00022692"/>
    </source>
</evidence>
<dbReference type="Proteomes" id="UP001338309">
    <property type="component" value="Unassembled WGS sequence"/>
</dbReference>
<keyword evidence="4 5" id="KW-0472">Membrane</keyword>
<comment type="subcellular location">
    <subcellularLocation>
        <location evidence="1">Membrane</location>
        <topology evidence="1">Multi-pass membrane protein</topology>
    </subcellularLocation>
</comment>
<feature type="transmembrane region" description="Helical" evidence="5">
    <location>
        <begin position="106"/>
        <end position="124"/>
    </location>
</feature>
<gene>
    <name evidence="6" type="ORF">Aconfl_41890</name>
</gene>
<protein>
    <recommendedName>
        <fullName evidence="8">DoxX family protein</fullName>
    </recommendedName>
</protein>
<feature type="transmembrane region" description="Helical" evidence="5">
    <location>
        <begin position="49"/>
        <end position="69"/>
    </location>
</feature>
<evidence type="ECO:0000256" key="3">
    <source>
        <dbReference type="ARBA" id="ARBA00022989"/>
    </source>
</evidence>
<evidence type="ECO:0000256" key="5">
    <source>
        <dbReference type="SAM" id="Phobius"/>
    </source>
</evidence>
<dbReference type="RefSeq" id="WP_338226309.1">
    <property type="nucleotide sequence ID" value="NZ_BTPD01000020.1"/>
</dbReference>
<name>A0ABQ6PU99_9BACT</name>
<evidence type="ECO:0000313" key="7">
    <source>
        <dbReference type="Proteomes" id="UP001338309"/>
    </source>
</evidence>
<dbReference type="InterPro" id="IPR032808">
    <property type="entry name" value="DoxX"/>
</dbReference>
<keyword evidence="3 5" id="KW-1133">Transmembrane helix</keyword>
<dbReference type="Pfam" id="PF13564">
    <property type="entry name" value="DoxX_2"/>
    <property type="match status" value="1"/>
</dbReference>
<accession>A0ABQ6PU99</accession>
<evidence type="ECO:0000256" key="1">
    <source>
        <dbReference type="ARBA" id="ARBA00004141"/>
    </source>
</evidence>
<feature type="transmembrane region" description="Helical" evidence="5">
    <location>
        <begin position="76"/>
        <end position="94"/>
    </location>
</feature>
<evidence type="ECO:0000256" key="4">
    <source>
        <dbReference type="ARBA" id="ARBA00023136"/>
    </source>
</evidence>